<dbReference type="Gene3D" id="2.60.120.200">
    <property type="match status" value="1"/>
</dbReference>
<evidence type="ECO:0000259" key="6">
    <source>
        <dbReference type="PROSITE" id="PS50026"/>
    </source>
</evidence>
<keyword evidence="8" id="KW-1185">Reference proteome</keyword>
<feature type="transmembrane region" description="Helical" evidence="5">
    <location>
        <begin position="82"/>
        <end position="104"/>
    </location>
</feature>
<name>A0A6A5BNV1_NAEFO</name>
<dbReference type="Proteomes" id="UP000444721">
    <property type="component" value="Unassembled WGS sequence"/>
</dbReference>
<dbReference type="RefSeq" id="XP_044563470.1">
    <property type="nucleotide sequence ID" value="XM_044704954.1"/>
</dbReference>
<dbReference type="InterPro" id="IPR000742">
    <property type="entry name" value="EGF"/>
</dbReference>
<sequence length="469" mass="51001">MSGTPTNNKQSYQQQQSGDPFMKTYTNIHKRGCRIKVMNLDNMGDTIHHHQHYPQSEGWAINSSIPTQRINYNSYNFSLRSMFMASLFYCCCLLLVLSSTSILVGNVNSLPICNGRLSTDNLVCSGHGWCTEAGVCMCDPDYNGTNCEQFTCNGIAIGMYGVCSGHGQCIEPLGCKCDVGYKGLACEQSYDPNAPSSSSCITDASGKCTSSSSISQTSALGNAQADSGTSSCTSPLDVITNPLCSIPTSGATSSWSFTEDFKMYFTLNETKQVGSFSFVVDSFNPDYQLLLGSGVTLETMDKMRGNALSFSGNGGITLDKSPISYMSNNFTISFWIKFDSISIGSQQTIFSINSSDAYWSFSFNSFTALFKSQVQADSSCSIPTDVMNDSDYNHVIISKTMTTGLKILVGRSNTTTQYFTCINEPTFASDLNNPQRVEGNSAIGFNANSRSEFFADTQRTNHCAIMVIV</sequence>
<dbReference type="InterPro" id="IPR051216">
    <property type="entry name" value="Teneurin"/>
</dbReference>
<evidence type="ECO:0000256" key="4">
    <source>
        <dbReference type="PROSITE-ProRule" id="PRU00076"/>
    </source>
</evidence>
<protein>
    <recommendedName>
        <fullName evidence="6">EGF-like domain-containing protein</fullName>
    </recommendedName>
</protein>
<evidence type="ECO:0000256" key="2">
    <source>
        <dbReference type="ARBA" id="ARBA00022737"/>
    </source>
</evidence>
<accession>A0A6A5BNV1</accession>
<organism evidence="7 8">
    <name type="scientific">Naegleria fowleri</name>
    <name type="common">Brain eating amoeba</name>
    <dbReference type="NCBI Taxonomy" id="5763"/>
    <lineage>
        <taxon>Eukaryota</taxon>
        <taxon>Discoba</taxon>
        <taxon>Heterolobosea</taxon>
        <taxon>Tetramitia</taxon>
        <taxon>Eutetramitia</taxon>
        <taxon>Vahlkampfiidae</taxon>
        <taxon>Naegleria</taxon>
    </lineage>
</organism>
<comment type="caution">
    <text evidence="7">The sequence shown here is derived from an EMBL/GenBank/DDBJ whole genome shotgun (WGS) entry which is preliminary data.</text>
</comment>
<proteinExistence type="predicted"/>
<evidence type="ECO:0000256" key="3">
    <source>
        <dbReference type="ARBA" id="ARBA00023157"/>
    </source>
</evidence>
<evidence type="ECO:0000256" key="1">
    <source>
        <dbReference type="ARBA" id="ARBA00022536"/>
    </source>
</evidence>
<dbReference type="InterPro" id="IPR013320">
    <property type="entry name" value="ConA-like_dom_sf"/>
</dbReference>
<dbReference type="OrthoDB" id="430340at2759"/>
<dbReference type="PROSITE" id="PS00022">
    <property type="entry name" value="EGF_1"/>
    <property type="match status" value="1"/>
</dbReference>
<keyword evidence="5" id="KW-0812">Transmembrane</keyword>
<keyword evidence="3 4" id="KW-1015">Disulfide bond</keyword>
<dbReference type="VEuPathDB" id="AmoebaDB:FDP41_001827"/>
<dbReference type="PROSITE" id="PS50026">
    <property type="entry name" value="EGF_3"/>
    <property type="match status" value="1"/>
</dbReference>
<feature type="domain" description="EGF-like" evidence="6">
    <location>
        <begin position="148"/>
        <end position="187"/>
    </location>
</feature>
<evidence type="ECO:0000313" key="8">
    <source>
        <dbReference type="Proteomes" id="UP000444721"/>
    </source>
</evidence>
<keyword evidence="1 4" id="KW-0245">EGF-like domain</keyword>
<dbReference type="InterPro" id="IPR013111">
    <property type="entry name" value="EGF_extracell"/>
</dbReference>
<dbReference type="Gene3D" id="2.10.25.10">
    <property type="entry name" value="Laminin"/>
    <property type="match status" value="1"/>
</dbReference>
<feature type="disulfide bond" evidence="4">
    <location>
        <begin position="177"/>
        <end position="186"/>
    </location>
</feature>
<dbReference type="EMBL" id="VFQX01000028">
    <property type="protein sequence ID" value="KAF0978757.1"/>
    <property type="molecule type" value="Genomic_DNA"/>
</dbReference>
<comment type="caution">
    <text evidence="4">Lacks conserved residue(s) required for the propagation of feature annotation.</text>
</comment>
<dbReference type="PROSITE" id="PS01186">
    <property type="entry name" value="EGF_2"/>
    <property type="match status" value="1"/>
</dbReference>
<keyword evidence="5" id="KW-1133">Transmembrane helix</keyword>
<dbReference type="Pfam" id="PF07974">
    <property type="entry name" value="EGF_2"/>
    <property type="match status" value="1"/>
</dbReference>
<evidence type="ECO:0000256" key="5">
    <source>
        <dbReference type="SAM" id="Phobius"/>
    </source>
</evidence>
<dbReference type="VEuPathDB" id="AmoebaDB:NfTy_032460"/>
<keyword evidence="2" id="KW-0677">Repeat</keyword>
<evidence type="ECO:0000313" key="7">
    <source>
        <dbReference type="EMBL" id="KAF0978757.1"/>
    </source>
</evidence>
<keyword evidence="5" id="KW-0472">Membrane</keyword>
<reference evidence="7 8" key="1">
    <citation type="journal article" date="2019" name="Sci. Rep.">
        <title>Nanopore sequencing improves the draft genome of the human pathogenic amoeba Naegleria fowleri.</title>
        <authorList>
            <person name="Liechti N."/>
            <person name="Schurch N."/>
            <person name="Bruggmann R."/>
            <person name="Wittwer M."/>
        </authorList>
    </citation>
    <scope>NUCLEOTIDE SEQUENCE [LARGE SCALE GENOMIC DNA]</scope>
    <source>
        <strain evidence="7 8">ATCC 30894</strain>
    </source>
</reference>
<dbReference type="VEuPathDB" id="AmoebaDB:NF0127750"/>
<dbReference type="AlphaFoldDB" id="A0A6A5BNV1"/>
<dbReference type="PANTHER" id="PTHR11219:SF70">
    <property type="entry name" value="EGF-LIKE DOMAIN-CONTAINING PROTEIN"/>
    <property type="match status" value="1"/>
</dbReference>
<gene>
    <name evidence="7" type="ORF">FDP41_001827</name>
</gene>
<dbReference type="GeneID" id="68109045"/>
<dbReference type="SUPFAM" id="SSF49899">
    <property type="entry name" value="Concanavalin A-like lectins/glucanases"/>
    <property type="match status" value="1"/>
</dbReference>
<dbReference type="PANTHER" id="PTHR11219">
    <property type="entry name" value="TENEURIN AND N-ACETYLGLUCOSAMINE-1-PHOSPHODIESTER ALPHA-N-ACETYLGLUCOSAMINIDASE"/>
    <property type="match status" value="1"/>
</dbReference>
<dbReference type="Pfam" id="PF23106">
    <property type="entry name" value="EGF_Teneurin"/>
    <property type="match status" value="1"/>
</dbReference>